<evidence type="ECO:0000313" key="1">
    <source>
        <dbReference type="EMBL" id="RDL37812.1"/>
    </source>
</evidence>
<keyword evidence="2" id="KW-1185">Reference proteome</keyword>
<dbReference type="Proteomes" id="UP000254866">
    <property type="component" value="Unassembled WGS sequence"/>
</dbReference>
<gene>
    <name evidence="1" type="ORF">BP5553_05245</name>
</gene>
<sequence>MADQQQLTAPAPLPFHTLTAPNSSPDYVALEKSGPPFKPAVVRAPEPYAPEACRFINICHQMEYYMYSPEELRWNFISGLTMEVSKGMVKAIEEPYDPEKQKGLQVAEQVEMLERRLKIEFITQLEKAKRLVIPELAFIEKVAAEHPDMTVGDLWKQIQEKRKAGLLEG</sequence>
<comment type="caution">
    <text evidence="1">The sequence shown here is derived from an EMBL/GenBank/DDBJ whole genome shotgun (WGS) entry which is preliminary data.</text>
</comment>
<accession>A0A370TQM1</accession>
<evidence type="ECO:0000313" key="2">
    <source>
        <dbReference type="Proteomes" id="UP000254866"/>
    </source>
</evidence>
<reference evidence="1 2" key="1">
    <citation type="journal article" date="2018" name="IMA Fungus">
        <title>IMA Genome-F 9: Draft genome sequence of Annulohypoxylon stygium, Aspergillus mulundensis, Berkeleyomyces basicola (syn. Thielaviopsis basicola), Ceratocystis smalleyi, two Cercospora beticola strains, Coleophoma cylindrospora, Fusarium fracticaudum, Phialophora cf. hyalina, and Morchella septimelata.</title>
        <authorList>
            <person name="Wingfield B.D."/>
            <person name="Bills G.F."/>
            <person name="Dong Y."/>
            <person name="Huang W."/>
            <person name="Nel W.J."/>
            <person name="Swalarsk-Parry B.S."/>
            <person name="Vaghefi N."/>
            <person name="Wilken P.M."/>
            <person name="An Z."/>
            <person name="de Beer Z.W."/>
            <person name="De Vos L."/>
            <person name="Chen L."/>
            <person name="Duong T.A."/>
            <person name="Gao Y."/>
            <person name="Hammerbacher A."/>
            <person name="Kikkert J.R."/>
            <person name="Li Y."/>
            <person name="Li H."/>
            <person name="Li K."/>
            <person name="Li Q."/>
            <person name="Liu X."/>
            <person name="Ma X."/>
            <person name="Naidoo K."/>
            <person name="Pethybridge S.J."/>
            <person name="Sun J."/>
            <person name="Steenkamp E.T."/>
            <person name="van der Nest M.A."/>
            <person name="van Wyk S."/>
            <person name="Wingfield M.J."/>
            <person name="Xiong C."/>
            <person name="Yue Q."/>
            <person name="Zhang X."/>
        </authorList>
    </citation>
    <scope>NUCLEOTIDE SEQUENCE [LARGE SCALE GENOMIC DNA]</scope>
    <source>
        <strain evidence="1 2">BP 5553</strain>
    </source>
</reference>
<dbReference type="EMBL" id="NPIC01000003">
    <property type="protein sequence ID" value="RDL37812.1"/>
    <property type="molecule type" value="Genomic_DNA"/>
</dbReference>
<organism evidence="1 2">
    <name type="scientific">Venustampulla echinocandica</name>
    <dbReference type="NCBI Taxonomy" id="2656787"/>
    <lineage>
        <taxon>Eukaryota</taxon>
        <taxon>Fungi</taxon>
        <taxon>Dikarya</taxon>
        <taxon>Ascomycota</taxon>
        <taxon>Pezizomycotina</taxon>
        <taxon>Leotiomycetes</taxon>
        <taxon>Helotiales</taxon>
        <taxon>Pleuroascaceae</taxon>
        <taxon>Venustampulla</taxon>
    </lineage>
</organism>
<proteinExistence type="predicted"/>
<dbReference type="GeneID" id="43598094"/>
<dbReference type="RefSeq" id="XP_031870468.1">
    <property type="nucleotide sequence ID" value="XM_032013868.1"/>
</dbReference>
<name>A0A370TQM1_9HELO</name>
<protein>
    <submittedName>
        <fullName evidence="1">Uncharacterized protein</fullName>
    </submittedName>
</protein>
<dbReference type="AlphaFoldDB" id="A0A370TQM1"/>